<reference evidence="1 2" key="1">
    <citation type="submission" date="2018-06" db="EMBL/GenBank/DDBJ databases">
        <title>Bacteria isolated from soil of Wuhan.</title>
        <authorList>
            <person name="Xiang W."/>
            <person name="Huang C."/>
        </authorList>
    </citation>
    <scope>NUCLEOTIDE SEQUENCE [LARGE SCALE GENOMIC DNA]</scope>
    <source>
        <strain evidence="2">xwS4</strain>
    </source>
</reference>
<accession>A0ABD6MZZ2</accession>
<dbReference type="AlphaFoldDB" id="A0ABD6MZZ2"/>
<protein>
    <submittedName>
        <fullName evidence="1">Uncharacterized protein</fullName>
    </submittedName>
</protein>
<name>A0ABD6MZZ2_9PSED</name>
<proteinExistence type="predicted"/>
<evidence type="ECO:0000313" key="2">
    <source>
        <dbReference type="Proteomes" id="UP000704738"/>
    </source>
</evidence>
<comment type="caution">
    <text evidence="1">The sequence shown here is derived from an EMBL/GenBank/DDBJ whole genome shotgun (WGS) entry which is preliminary data.</text>
</comment>
<evidence type="ECO:0000313" key="1">
    <source>
        <dbReference type="EMBL" id="NWL46576.1"/>
    </source>
</evidence>
<sequence>MKYSEILSQPNLDQACVDFIETTFGEGSTFIYPGLLVRTIFSVANQYPESLYMAEMAGLYSLIPQAQ</sequence>
<organism evidence="1 2">
    <name type="scientific">Pseudomonas hunanensis</name>
    <dbReference type="NCBI Taxonomy" id="1247546"/>
    <lineage>
        <taxon>Bacteria</taxon>
        <taxon>Pseudomonadati</taxon>
        <taxon>Pseudomonadota</taxon>
        <taxon>Gammaproteobacteria</taxon>
        <taxon>Pseudomonadales</taxon>
        <taxon>Pseudomonadaceae</taxon>
        <taxon>Pseudomonas</taxon>
    </lineage>
</organism>
<dbReference type="RefSeq" id="WP_179052833.1">
    <property type="nucleotide sequence ID" value="NZ_QJRE01000104.1"/>
</dbReference>
<dbReference type="Proteomes" id="UP000704738">
    <property type="component" value="Unassembled WGS sequence"/>
</dbReference>
<gene>
    <name evidence="1" type="ORF">DM819_12165</name>
</gene>
<dbReference type="EMBL" id="QJRE01000104">
    <property type="protein sequence ID" value="NWL46576.1"/>
    <property type="molecule type" value="Genomic_DNA"/>
</dbReference>